<dbReference type="Proteomes" id="UP000298663">
    <property type="component" value="Unassembled WGS sequence"/>
</dbReference>
<dbReference type="PANTHER" id="PTHR13774:SF17">
    <property type="entry name" value="PHENAZINE BIOSYNTHESIS-LIKE DOMAIN-CONTAINING PROTEIN"/>
    <property type="match status" value="1"/>
</dbReference>
<organism evidence="3 4">
    <name type="scientific">Steinernema carpocapsae</name>
    <name type="common">Entomopathogenic nematode</name>
    <dbReference type="NCBI Taxonomy" id="34508"/>
    <lineage>
        <taxon>Eukaryota</taxon>
        <taxon>Metazoa</taxon>
        <taxon>Ecdysozoa</taxon>
        <taxon>Nematoda</taxon>
        <taxon>Chromadorea</taxon>
        <taxon>Rhabditida</taxon>
        <taxon>Tylenchina</taxon>
        <taxon>Panagrolaimomorpha</taxon>
        <taxon>Strongyloidoidea</taxon>
        <taxon>Steinernematidae</taxon>
        <taxon>Steinernema</taxon>
    </lineage>
</organism>
<dbReference type="Gene3D" id="3.10.310.10">
    <property type="entry name" value="Diaminopimelate Epimerase, Chain A, domain 1"/>
    <property type="match status" value="2"/>
</dbReference>
<dbReference type="STRING" id="34508.A0A4U8UYE9"/>
<dbReference type="EMBL" id="AZBU02000001">
    <property type="protein sequence ID" value="TMS38570.1"/>
    <property type="molecule type" value="Genomic_DNA"/>
</dbReference>
<dbReference type="GO" id="GO:0005737">
    <property type="term" value="C:cytoplasm"/>
    <property type="evidence" value="ECO:0007669"/>
    <property type="project" value="TreeGrafter"/>
</dbReference>
<dbReference type="SUPFAM" id="SSF54506">
    <property type="entry name" value="Diaminopimelate epimerase-like"/>
    <property type="match status" value="1"/>
</dbReference>
<dbReference type="InterPro" id="IPR003719">
    <property type="entry name" value="Phenazine_PhzF-like"/>
</dbReference>
<name>A0A4U8UYE9_STECR</name>
<keyword evidence="4" id="KW-1185">Reference proteome</keyword>
<evidence type="ECO:0000256" key="2">
    <source>
        <dbReference type="ARBA" id="ARBA00023235"/>
    </source>
</evidence>
<comment type="caution">
    <text evidence="3">The sequence shown here is derived from an EMBL/GenBank/DDBJ whole genome shotgun (WGS) entry which is preliminary data.</text>
</comment>
<keyword evidence="2" id="KW-0413">Isomerase</keyword>
<dbReference type="PANTHER" id="PTHR13774">
    <property type="entry name" value="PHENAZINE BIOSYNTHESIS PROTEIN"/>
    <property type="match status" value="1"/>
</dbReference>
<dbReference type="AlphaFoldDB" id="A0A4U8UYE9"/>
<reference evidence="3 4" key="2">
    <citation type="journal article" date="2019" name="G3 (Bethesda)">
        <title>Hybrid Assembly of the Genome of the Entomopathogenic Nematode Steinernema carpocapsae Identifies the X-Chromosome.</title>
        <authorList>
            <person name="Serra L."/>
            <person name="Macchietto M."/>
            <person name="Macias-Munoz A."/>
            <person name="McGill C.J."/>
            <person name="Rodriguez I.M."/>
            <person name="Rodriguez B."/>
            <person name="Murad R."/>
            <person name="Mortazavi A."/>
        </authorList>
    </citation>
    <scope>NUCLEOTIDE SEQUENCE [LARGE SCALE GENOMIC DNA]</scope>
    <source>
        <strain evidence="3 4">ALL</strain>
    </source>
</reference>
<sequence>MSQKCFIVDCFTTEKFRGNPAAVCLFEKRPADDVCLKIAAEFNLPVTAFVAPAEDGKHSIRWFTTTQELELCGHGTVAATHVLYNHTGYDKPEVHYKTTSVGSFSVRCAGPCEYELNFPLYKLNSLKVDGIPNTLKEHFDEIEAPEYFSDILKAFKIEDMVEGAVYAPQGKGCAIVLDSSTTRHELESLKSCSAELLRLHPGGELIQHICLTLMPKDPVLQGFLDDNGRPYDYASRMFGPWIGVDEDPATGSSHCMLAQLWSKIRSGVDLYACQSFPTRGGYFTLKPKGNRVGIVGAAVTLVEGVAHF</sequence>
<dbReference type="Pfam" id="PF02567">
    <property type="entry name" value="PhzC-PhzF"/>
    <property type="match status" value="1"/>
</dbReference>
<evidence type="ECO:0000313" key="4">
    <source>
        <dbReference type="Proteomes" id="UP000298663"/>
    </source>
</evidence>
<accession>A0A4U8UYE9</accession>
<proteinExistence type="inferred from homology"/>
<protein>
    <recommendedName>
        <fullName evidence="5">Phenazine biosynthesis-like domain-containing protein</fullName>
    </recommendedName>
</protein>
<comment type="similarity">
    <text evidence="1">Belongs to the PhzF family.</text>
</comment>
<dbReference type="OrthoDB" id="75169at2759"/>
<gene>
    <name evidence="3" type="ORF">L596_005265</name>
</gene>
<reference evidence="3 4" key="1">
    <citation type="journal article" date="2015" name="Genome Biol.">
        <title>Comparative genomics of Steinernema reveals deeply conserved gene regulatory networks.</title>
        <authorList>
            <person name="Dillman A.R."/>
            <person name="Macchietto M."/>
            <person name="Porter C.F."/>
            <person name="Rogers A."/>
            <person name="Williams B."/>
            <person name="Antoshechkin I."/>
            <person name="Lee M.M."/>
            <person name="Goodwin Z."/>
            <person name="Lu X."/>
            <person name="Lewis E.E."/>
            <person name="Goodrich-Blair H."/>
            <person name="Stock S.P."/>
            <person name="Adams B.J."/>
            <person name="Sternberg P.W."/>
            <person name="Mortazavi A."/>
        </authorList>
    </citation>
    <scope>NUCLEOTIDE SEQUENCE [LARGE SCALE GENOMIC DNA]</scope>
    <source>
        <strain evidence="3 4">ALL</strain>
    </source>
</reference>
<dbReference type="GO" id="GO:0016853">
    <property type="term" value="F:isomerase activity"/>
    <property type="evidence" value="ECO:0007669"/>
    <property type="project" value="UniProtKB-KW"/>
</dbReference>
<evidence type="ECO:0000256" key="1">
    <source>
        <dbReference type="ARBA" id="ARBA00008270"/>
    </source>
</evidence>
<evidence type="ECO:0008006" key="5">
    <source>
        <dbReference type="Google" id="ProtNLM"/>
    </source>
</evidence>
<dbReference type="PIRSF" id="PIRSF016184">
    <property type="entry name" value="PhzC_PhzF"/>
    <property type="match status" value="1"/>
</dbReference>
<evidence type="ECO:0000313" key="3">
    <source>
        <dbReference type="EMBL" id="TMS38570.1"/>
    </source>
</evidence>